<name>A0A7Z0D712_9ACTN</name>
<dbReference type="EMBL" id="JACBZS010000001">
    <property type="protein sequence ID" value="NYI70073.1"/>
    <property type="molecule type" value="Genomic_DNA"/>
</dbReference>
<dbReference type="InterPro" id="IPR034660">
    <property type="entry name" value="DinB/YfiT-like"/>
</dbReference>
<gene>
    <name evidence="1" type="ORF">GGQ54_000633</name>
</gene>
<dbReference type="Pfam" id="PF04978">
    <property type="entry name" value="MST"/>
    <property type="match status" value="1"/>
</dbReference>
<proteinExistence type="predicted"/>
<reference evidence="1 2" key="1">
    <citation type="submission" date="2020-07" db="EMBL/GenBank/DDBJ databases">
        <title>Sequencing the genomes of 1000 actinobacteria strains.</title>
        <authorList>
            <person name="Klenk H.-P."/>
        </authorList>
    </citation>
    <scope>NUCLEOTIDE SEQUENCE [LARGE SCALE GENOMIC DNA]</scope>
    <source>
        <strain evidence="1 2">DSM 103164</strain>
    </source>
</reference>
<dbReference type="AlphaFoldDB" id="A0A7Z0D712"/>
<keyword evidence="2" id="KW-1185">Reference proteome</keyword>
<dbReference type="Proteomes" id="UP000527616">
    <property type="component" value="Unassembled WGS sequence"/>
</dbReference>
<protein>
    <submittedName>
        <fullName evidence="1">Putative damage-inducible protein DinB</fullName>
    </submittedName>
</protein>
<dbReference type="RefSeq" id="WP_179444066.1">
    <property type="nucleotide sequence ID" value="NZ_JACBZS010000001.1"/>
</dbReference>
<organism evidence="1 2">
    <name type="scientific">Naumannella cuiyingiana</name>
    <dbReference type="NCBI Taxonomy" id="1347891"/>
    <lineage>
        <taxon>Bacteria</taxon>
        <taxon>Bacillati</taxon>
        <taxon>Actinomycetota</taxon>
        <taxon>Actinomycetes</taxon>
        <taxon>Propionibacteriales</taxon>
        <taxon>Propionibacteriaceae</taxon>
        <taxon>Naumannella</taxon>
    </lineage>
</organism>
<dbReference type="InterPro" id="IPR007061">
    <property type="entry name" value="MST-like"/>
</dbReference>
<dbReference type="SUPFAM" id="SSF109854">
    <property type="entry name" value="DinB/YfiT-like putative metalloenzymes"/>
    <property type="match status" value="1"/>
</dbReference>
<evidence type="ECO:0000313" key="2">
    <source>
        <dbReference type="Proteomes" id="UP000527616"/>
    </source>
</evidence>
<sequence length="173" mass="19346">MPEPKFPEPASSTDVAALFADYLDFYRESVIERVADLDDDQLRASRLPSGWSPIELIKHLVFMERRWFVWGFLGSRVDRPWGDTADDDPGGAWHVGAEENLPALVEALRAGGALTRQVLAEHALDEIAPAGPRFEPRPPASLAWICVHVINEYARHLGHLDIVRELIDGRTGE</sequence>
<dbReference type="Gene3D" id="1.20.120.450">
    <property type="entry name" value="dinb family like domain"/>
    <property type="match status" value="1"/>
</dbReference>
<comment type="caution">
    <text evidence="1">The sequence shown here is derived from an EMBL/GenBank/DDBJ whole genome shotgun (WGS) entry which is preliminary data.</text>
</comment>
<evidence type="ECO:0000313" key="1">
    <source>
        <dbReference type="EMBL" id="NYI70073.1"/>
    </source>
</evidence>
<accession>A0A7Z0D712</accession>